<dbReference type="SUPFAM" id="SSF56925">
    <property type="entry name" value="OMPA-like"/>
    <property type="match status" value="1"/>
</dbReference>
<gene>
    <name evidence="2" type="ORF">SAMN05444337_1346</name>
</gene>
<accession>A0A1M6FWG3</accession>
<organism evidence="2 3">
    <name type="scientific">Flavobacterium haoranii</name>
    <dbReference type="NCBI Taxonomy" id="683124"/>
    <lineage>
        <taxon>Bacteria</taxon>
        <taxon>Pseudomonadati</taxon>
        <taxon>Bacteroidota</taxon>
        <taxon>Flavobacteriia</taxon>
        <taxon>Flavobacteriales</taxon>
        <taxon>Flavobacteriaceae</taxon>
        <taxon>Flavobacterium</taxon>
    </lineage>
</organism>
<dbReference type="EMBL" id="FQZH01000001">
    <property type="protein sequence ID" value="SHJ02048.1"/>
    <property type="molecule type" value="Genomic_DNA"/>
</dbReference>
<name>A0A1M6FWG3_9FLAO</name>
<sequence length="242" mass="27899">MVKKSILLYLQTILKMRYLFIYILVFFSLFEAKAQINELGVFLGGVNYIGDVGPTDYISPNEPAIGLVYKWNRSPRHAWRFSYQYGKLSSKDIDSDVPGRELRGYSFKNHVHDFSAGLEFNFFDFDLHESGFVMTPYIFGGVSYFIYNEIYIPVDESEIDYRDSAFAIPMVVGFKARLYDSLILGLEVGARYTFTDNLDGSNPKNDNFENLRFGNLNSNDWYVFTGFTITYTFGQNPCFCAE</sequence>
<dbReference type="InterPro" id="IPR045743">
    <property type="entry name" value="DUF6089"/>
</dbReference>
<feature type="domain" description="DUF6089" evidence="1">
    <location>
        <begin position="19"/>
        <end position="242"/>
    </location>
</feature>
<dbReference type="Proteomes" id="UP000184232">
    <property type="component" value="Unassembled WGS sequence"/>
</dbReference>
<dbReference type="InterPro" id="IPR011250">
    <property type="entry name" value="OMP/PagP_B-barrel"/>
</dbReference>
<evidence type="ECO:0000259" key="1">
    <source>
        <dbReference type="Pfam" id="PF19573"/>
    </source>
</evidence>
<dbReference type="AlphaFoldDB" id="A0A1M6FWG3"/>
<dbReference type="Pfam" id="PF19573">
    <property type="entry name" value="DUF6089"/>
    <property type="match status" value="1"/>
</dbReference>
<evidence type="ECO:0000313" key="3">
    <source>
        <dbReference type="Proteomes" id="UP000184232"/>
    </source>
</evidence>
<evidence type="ECO:0000313" key="2">
    <source>
        <dbReference type="EMBL" id="SHJ02048.1"/>
    </source>
</evidence>
<dbReference type="STRING" id="683124.SAMN05444337_1346"/>
<dbReference type="Gene3D" id="2.40.160.20">
    <property type="match status" value="1"/>
</dbReference>
<proteinExistence type="predicted"/>
<reference evidence="3" key="1">
    <citation type="submission" date="2016-11" db="EMBL/GenBank/DDBJ databases">
        <authorList>
            <person name="Varghese N."/>
            <person name="Submissions S."/>
        </authorList>
    </citation>
    <scope>NUCLEOTIDE SEQUENCE [LARGE SCALE GENOMIC DNA]</scope>
    <source>
        <strain evidence="3">DSM 22807</strain>
    </source>
</reference>
<keyword evidence="3" id="KW-1185">Reference proteome</keyword>
<protein>
    <recommendedName>
        <fullName evidence="1">DUF6089 domain-containing protein</fullName>
    </recommendedName>
</protein>